<keyword evidence="5 6" id="KW-0949">S-adenosyl-L-methionine</keyword>
<reference evidence="7 8" key="1">
    <citation type="journal article" date="2014" name="ISME J.">
        <title>Adaptation of an abundant Roseobacter RCA organism to pelagic systems revealed by genomic and transcriptomic analyses.</title>
        <authorList>
            <person name="Voget S."/>
            <person name="Wemheuer B."/>
            <person name="Brinkhoff T."/>
            <person name="Vollmers J."/>
            <person name="Dietrich S."/>
            <person name="Giebel H.A."/>
            <person name="Beardsley C."/>
            <person name="Sardemann C."/>
            <person name="Bakenhus I."/>
            <person name="Billerbeck S."/>
            <person name="Daniel R."/>
            <person name="Simon M."/>
        </authorList>
    </citation>
    <scope>NUCLEOTIDE SEQUENCE [LARGE SCALE GENOMIC DNA]</scope>
    <source>
        <strain evidence="7 8">RCA23</strain>
    </source>
</reference>
<dbReference type="GO" id="GO:0005829">
    <property type="term" value="C:cytosol"/>
    <property type="evidence" value="ECO:0007669"/>
    <property type="project" value="TreeGrafter"/>
</dbReference>
<sequence>MKQQETLASLNVSRETEAQLHDFVALVEKWNPVINLIAKGSIPNIWSRHIEDSAQIIALAKLSDYWIDIGSGGGFPGIVVAICLKEISPSTCVALVESDMRKATFLRQAAALLELNCEIHSSRIESLTIAPAATLSARALAPLPSLLEYAETLVEKDGVCLFMKGQTYQDELAAAQKSWSFEHDIVQSQTDSNAAVLKIRNIRRVAD</sequence>
<dbReference type="EC" id="2.1.1.170" evidence="6"/>
<protein>
    <recommendedName>
        <fullName evidence="6">Ribosomal RNA small subunit methyltransferase G</fullName>
        <ecNumber evidence="6">2.1.1.170</ecNumber>
    </recommendedName>
    <alternativeName>
        <fullName evidence="6">16S rRNA 7-methylguanosine methyltransferase</fullName>
        <shortName evidence="6">16S rRNA m7G methyltransferase</shortName>
    </alternativeName>
</protein>
<comment type="catalytic activity">
    <reaction evidence="6">
        <text>guanosine(527) in 16S rRNA + S-adenosyl-L-methionine = N(7)-methylguanosine(527) in 16S rRNA + S-adenosyl-L-homocysteine</text>
        <dbReference type="Rhea" id="RHEA:42732"/>
        <dbReference type="Rhea" id="RHEA-COMP:10209"/>
        <dbReference type="Rhea" id="RHEA-COMP:10210"/>
        <dbReference type="ChEBI" id="CHEBI:57856"/>
        <dbReference type="ChEBI" id="CHEBI:59789"/>
        <dbReference type="ChEBI" id="CHEBI:74269"/>
        <dbReference type="ChEBI" id="CHEBI:74480"/>
        <dbReference type="EC" id="2.1.1.170"/>
    </reaction>
</comment>
<dbReference type="HAMAP" id="MF_00074">
    <property type="entry name" value="16SrRNA_methyltr_G"/>
    <property type="match status" value="1"/>
</dbReference>
<dbReference type="KEGG" id="ptp:RCA23_c30510"/>
<evidence type="ECO:0000313" key="8">
    <source>
        <dbReference type="Proteomes" id="UP000028680"/>
    </source>
</evidence>
<dbReference type="InterPro" id="IPR029063">
    <property type="entry name" value="SAM-dependent_MTases_sf"/>
</dbReference>
<comment type="subcellular location">
    <subcellularLocation>
        <location evidence="6">Cytoplasm</location>
    </subcellularLocation>
</comment>
<keyword evidence="2 6" id="KW-0698">rRNA processing</keyword>
<evidence type="ECO:0000256" key="3">
    <source>
        <dbReference type="ARBA" id="ARBA00022603"/>
    </source>
</evidence>
<keyword evidence="1 6" id="KW-0963">Cytoplasm</keyword>
<accession>A0AAN0RLP6</accession>
<evidence type="ECO:0000256" key="2">
    <source>
        <dbReference type="ARBA" id="ARBA00022552"/>
    </source>
</evidence>
<dbReference type="Pfam" id="PF02527">
    <property type="entry name" value="GidB"/>
    <property type="match status" value="1"/>
</dbReference>
<dbReference type="PANTHER" id="PTHR31760:SF0">
    <property type="entry name" value="S-ADENOSYL-L-METHIONINE-DEPENDENT METHYLTRANSFERASES SUPERFAMILY PROTEIN"/>
    <property type="match status" value="1"/>
</dbReference>
<dbReference type="SUPFAM" id="SSF53335">
    <property type="entry name" value="S-adenosyl-L-methionine-dependent methyltransferases"/>
    <property type="match status" value="1"/>
</dbReference>
<comment type="similarity">
    <text evidence="6">Belongs to the methyltransferase superfamily. RNA methyltransferase RsmG family.</text>
</comment>
<dbReference type="Proteomes" id="UP000028680">
    <property type="component" value="Chromosome"/>
</dbReference>
<feature type="binding site" evidence="6">
    <location>
        <position position="75"/>
    </location>
    <ligand>
        <name>S-adenosyl-L-methionine</name>
        <dbReference type="ChEBI" id="CHEBI:59789"/>
    </ligand>
</feature>
<proteinExistence type="inferred from homology"/>
<dbReference type="PIRSF" id="PIRSF003078">
    <property type="entry name" value="GidB"/>
    <property type="match status" value="1"/>
</dbReference>
<name>A0AAN0RLP6_9RHOB</name>
<dbReference type="GO" id="GO:0070043">
    <property type="term" value="F:rRNA (guanine-N7-)-methyltransferase activity"/>
    <property type="evidence" value="ECO:0007669"/>
    <property type="project" value="UniProtKB-UniRule"/>
</dbReference>
<keyword evidence="8" id="KW-1185">Reference proteome</keyword>
<feature type="binding site" evidence="6">
    <location>
        <begin position="124"/>
        <end position="125"/>
    </location>
    <ligand>
        <name>S-adenosyl-L-methionine</name>
        <dbReference type="ChEBI" id="CHEBI:59789"/>
    </ligand>
</feature>
<keyword evidence="3 6" id="KW-0489">Methyltransferase</keyword>
<evidence type="ECO:0000256" key="6">
    <source>
        <dbReference type="HAMAP-Rule" id="MF_00074"/>
    </source>
</evidence>
<comment type="function">
    <text evidence="6">Specifically methylates the N7 position of guanine in position 527 of 16S rRNA.</text>
</comment>
<dbReference type="InterPro" id="IPR003682">
    <property type="entry name" value="rRNA_ssu_MeTfrase_G"/>
</dbReference>
<dbReference type="AlphaFoldDB" id="A0AAN0RLP6"/>
<feature type="binding site" evidence="6">
    <location>
        <position position="70"/>
    </location>
    <ligand>
        <name>S-adenosyl-L-methionine</name>
        <dbReference type="ChEBI" id="CHEBI:59789"/>
    </ligand>
</feature>
<keyword evidence="4 6" id="KW-0808">Transferase</keyword>
<feature type="binding site" evidence="6">
    <location>
        <position position="138"/>
    </location>
    <ligand>
        <name>S-adenosyl-L-methionine</name>
        <dbReference type="ChEBI" id="CHEBI:59789"/>
    </ligand>
</feature>
<dbReference type="PANTHER" id="PTHR31760">
    <property type="entry name" value="S-ADENOSYL-L-METHIONINE-DEPENDENT METHYLTRANSFERASES SUPERFAMILY PROTEIN"/>
    <property type="match status" value="1"/>
</dbReference>
<evidence type="ECO:0000256" key="5">
    <source>
        <dbReference type="ARBA" id="ARBA00022691"/>
    </source>
</evidence>
<evidence type="ECO:0000256" key="4">
    <source>
        <dbReference type="ARBA" id="ARBA00022679"/>
    </source>
</evidence>
<gene>
    <name evidence="6 7" type="primary">rsmG</name>
    <name evidence="7" type="ORF">RCA23_c30510</name>
</gene>
<evidence type="ECO:0000256" key="1">
    <source>
        <dbReference type="ARBA" id="ARBA00022490"/>
    </source>
</evidence>
<dbReference type="RefSeq" id="WP_044051079.1">
    <property type="nucleotide sequence ID" value="NZ_CP003984.1"/>
</dbReference>
<dbReference type="NCBIfam" id="TIGR00138">
    <property type="entry name" value="rsmG_gidB"/>
    <property type="match status" value="1"/>
</dbReference>
<dbReference type="EMBL" id="CP003984">
    <property type="protein sequence ID" value="AII88551.1"/>
    <property type="molecule type" value="Genomic_DNA"/>
</dbReference>
<dbReference type="Gene3D" id="3.40.50.150">
    <property type="entry name" value="Vaccinia Virus protein VP39"/>
    <property type="match status" value="1"/>
</dbReference>
<comment type="caution">
    <text evidence="6">Lacks conserved residue(s) required for the propagation of feature annotation.</text>
</comment>
<organism evidence="7 8">
    <name type="scientific">Planktomarina temperata RCA23</name>
    <dbReference type="NCBI Taxonomy" id="666509"/>
    <lineage>
        <taxon>Bacteria</taxon>
        <taxon>Pseudomonadati</taxon>
        <taxon>Pseudomonadota</taxon>
        <taxon>Alphaproteobacteria</taxon>
        <taxon>Rhodobacterales</taxon>
        <taxon>Paracoccaceae</taxon>
        <taxon>Planktomarina</taxon>
    </lineage>
</organism>
<evidence type="ECO:0000313" key="7">
    <source>
        <dbReference type="EMBL" id="AII88551.1"/>
    </source>
</evidence>